<proteinExistence type="predicted"/>
<keyword evidence="2" id="KW-1185">Reference proteome</keyword>
<name>A0ABR9EZV2_9GAMM</name>
<evidence type="ECO:0000313" key="2">
    <source>
        <dbReference type="Proteomes" id="UP001645039"/>
    </source>
</evidence>
<evidence type="ECO:0000313" key="1">
    <source>
        <dbReference type="EMBL" id="MBE0399751.1"/>
    </source>
</evidence>
<protein>
    <submittedName>
        <fullName evidence="1">Uncharacterized protein</fullName>
    </submittedName>
</protein>
<organism evidence="1 2">
    <name type="scientific">Halomonas casei</name>
    <dbReference type="NCBI Taxonomy" id="2742613"/>
    <lineage>
        <taxon>Bacteria</taxon>
        <taxon>Pseudomonadati</taxon>
        <taxon>Pseudomonadota</taxon>
        <taxon>Gammaproteobacteria</taxon>
        <taxon>Oceanospirillales</taxon>
        <taxon>Halomonadaceae</taxon>
        <taxon>Halomonas</taxon>
    </lineage>
</organism>
<accession>A0ABR9EZV2</accession>
<comment type="caution">
    <text evidence="1">The sequence shown here is derived from an EMBL/GenBank/DDBJ whole genome shotgun (WGS) entry which is preliminary data.</text>
</comment>
<gene>
    <name evidence="1" type="ORF">EI168_06450</name>
</gene>
<sequence>MLRLATPFTVKPQPITAEGLRVSVESLQPVRSAERVNSIASYWYWFSHGVPLADA</sequence>
<dbReference type="RefSeq" id="WP_176483420.1">
    <property type="nucleotide sequence ID" value="NZ_CBCSBM010000002.1"/>
</dbReference>
<dbReference type="EMBL" id="RRZD01000005">
    <property type="protein sequence ID" value="MBE0399751.1"/>
    <property type="molecule type" value="Genomic_DNA"/>
</dbReference>
<dbReference type="Proteomes" id="UP001645039">
    <property type="component" value="Unassembled WGS sequence"/>
</dbReference>
<reference evidence="1 2" key="1">
    <citation type="submission" date="2020-07" db="EMBL/GenBank/DDBJ databases">
        <title>Halophilic bacteria isolated from french cheeses.</title>
        <authorList>
            <person name="Kothe C.I."/>
            <person name="Farah-Kraiem B."/>
            <person name="Renault P."/>
            <person name="Dridi B."/>
        </authorList>
    </citation>
    <scope>NUCLEOTIDE SEQUENCE [LARGE SCALE GENOMIC DNA]</scope>
    <source>
        <strain evidence="1 2">FME1</strain>
    </source>
</reference>